<dbReference type="FunFam" id="3.40.50.300:FF:000870">
    <property type="entry name" value="MutS protein homolog 4"/>
    <property type="match status" value="1"/>
</dbReference>
<organism evidence="8 9">
    <name type="scientific">Caenorhabditis angaria</name>
    <dbReference type="NCBI Taxonomy" id="860376"/>
    <lineage>
        <taxon>Eukaryota</taxon>
        <taxon>Metazoa</taxon>
        <taxon>Ecdysozoa</taxon>
        <taxon>Nematoda</taxon>
        <taxon>Chromadorea</taxon>
        <taxon>Rhabditida</taxon>
        <taxon>Rhabditina</taxon>
        <taxon>Rhabditomorpha</taxon>
        <taxon>Rhabditoidea</taxon>
        <taxon>Rhabditidae</taxon>
        <taxon>Peloderinae</taxon>
        <taxon>Caenorhabditis</taxon>
    </lineage>
</organism>
<comment type="caution">
    <text evidence="8">The sequence shown here is derived from an EMBL/GenBank/DDBJ whole genome shotgun (WGS) entry which is preliminary data.</text>
</comment>
<dbReference type="InterPro" id="IPR007696">
    <property type="entry name" value="DNA_mismatch_repair_MutS_core"/>
</dbReference>
<dbReference type="SUPFAM" id="SSF48334">
    <property type="entry name" value="DNA repair protein MutS, domain III"/>
    <property type="match status" value="1"/>
</dbReference>
<dbReference type="PANTHER" id="PTHR11361">
    <property type="entry name" value="DNA MISMATCH REPAIR PROTEIN MUTS FAMILY MEMBER"/>
    <property type="match status" value="1"/>
</dbReference>
<dbReference type="SMART" id="SM00533">
    <property type="entry name" value="MUTSd"/>
    <property type="match status" value="1"/>
</dbReference>
<evidence type="ECO:0000256" key="6">
    <source>
        <dbReference type="SAM" id="MobiDB-lite"/>
    </source>
</evidence>
<dbReference type="OrthoDB" id="276261at2759"/>
<dbReference type="GO" id="GO:0006298">
    <property type="term" value="P:mismatch repair"/>
    <property type="evidence" value="ECO:0007669"/>
    <property type="project" value="InterPro"/>
</dbReference>
<dbReference type="GO" id="GO:0005524">
    <property type="term" value="F:ATP binding"/>
    <property type="evidence" value="ECO:0007669"/>
    <property type="project" value="UniProtKB-KW"/>
</dbReference>
<dbReference type="PANTHER" id="PTHR11361:SF21">
    <property type="entry name" value="MUTS PROTEIN HOMOLOG 4"/>
    <property type="match status" value="1"/>
</dbReference>
<dbReference type="Pfam" id="PF00488">
    <property type="entry name" value="MutS_V"/>
    <property type="match status" value="1"/>
</dbReference>
<reference evidence="8" key="1">
    <citation type="submission" date="2022-11" db="EMBL/GenBank/DDBJ databases">
        <authorList>
            <person name="Kikuchi T."/>
        </authorList>
    </citation>
    <scope>NUCLEOTIDE SEQUENCE</scope>
    <source>
        <strain evidence="8">PS1010</strain>
    </source>
</reference>
<dbReference type="InterPro" id="IPR027417">
    <property type="entry name" value="P-loop_NTPase"/>
</dbReference>
<dbReference type="PROSITE" id="PS00486">
    <property type="entry name" value="DNA_MISMATCH_REPAIR_2"/>
    <property type="match status" value="1"/>
</dbReference>
<evidence type="ECO:0000313" key="8">
    <source>
        <dbReference type="EMBL" id="CAI5442464.1"/>
    </source>
</evidence>
<dbReference type="Gene3D" id="1.10.1420.10">
    <property type="match status" value="2"/>
</dbReference>
<dbReference type="GO" id="GO:0005634">
    <property type="term" value="C:nucleus"/>
    <property type="evidence" value="ECO:0007669"/>
    <property type="project" value="TreeGrafter"/>
</dbReference>
<dbReference type="InterPro" id="IPR045076">
    <property type="entry name" value="MutS"/>
</dbReference>
<dbReference type="InterPro" id="IPR036187">
    <property type="entry name" value="DNA_mismatch_repair_MutS_sf"/>
</dbReference>
<evidence type="ECO:0000256" key="3">
    <source>
        <dbReference type="ARBA" id="ARBA00022840"/>
    </source>
</evidence>
<dbReference type="PIRSF" id="PIRSF005813">
    <property type="entry name" value="MSH2"/>
    <property type="match status" value="1"/>
</dbReference>
<name>A0A9P1MW46_9PELO</name>
<evidence type="ECO:0000256" key="5">
    <source>
        <dbReference type="ARBA" id="ARBA00023254"/>
    </source>
</evidence>
<protein>
    <recommendedName>
        <fullName evidence="7">DNA mismatch repair proteins mutS family domain-containing protein</fullName>
    </recommendedName>
</protein>
<dbReference type="Gene3D" id="3.40.50.300">
    <property type="entry name" value="P-loop containing nucleotide triphosphate hydrolases"/>
    <property type="match status" value="1"/>
</dbReference>
<evidence type="ECO:0000313" key="9">
    <source>
        <dbReference type="Proteomes" id="UP001152747"/>
    </source>
</evidence>
<feature type="domain" description="DNA mismatch repair proteins mutS family" evidence="7">
    <location>
        <begin position="656"/>
        <end position="672"/>
    </location>
</feature>
<dbReference type="Gene3D" id="3.30.420.110">
    <property type="entry name" value="MutS, connector domain"/>
    <property type="match status" value="1"/>
</dbReference>
<evidence type="ECO:0000256" key="4">
    <source>
        <dbReference type="ARBA" id="ARBA00023125"/>
    </source>
</evidence>
<dbReference type="SMART" id="SM00534">
    <property type="entry name" value="MUTSac"/>
    <property type="match status" value="1"/>
</dbReference>
<dbReference type="AlphaFoldDB" id="A0A9P1MW46"/>
<feature type="region of interest" description="Disordered" evidence="6">
    <location>
        <begin position="1"/>
        <end position="20"/>
    </location>
</feature>
<dbReference type="GO" id="GO:0007131">
    <property type="term" value="P:reciprocal meiotic recombination"/>
    <property type="evidence" value="ECO:0007669"/>
    <property type="project" value="TreeGrafter"/>
</dbReference>
<sequence>MYSSRRRRLQSPPRRTEDVQFSGSLTMWQRSDPSMEASMNTARKTKSDIVIVIMQDREKLMDRFGVAMHDVRYPEVDICEFVDSREYSRLKTMIQVNRSFDIVLQHGNNERGQSKLLGDSLVTAFPDALIQSIGSKYFKCEKGAQSLNLMMNKHVSQVTEQIFEKSLALGAFNVLLKYINETRNIYFRLKSLKIQEIVIDDTCMIDCASWDSLEIVDLDDVSPTKHQFSQRRTLLAVLDHTVTANGARLLRSNILQPSTDLYTIENRLDAVIELNEKPQLRDKLRNLLSRAHDLDRIMAMCIQTTASWTVRGAESNVNQIVKLAQTLKVISAMRDTMQNIKLTSKLLLDKMEFLNDDQFEEMMSILDETISDQHIQNKKNSLALKNVKCFAIKEGVSINLDVARKAYLELLNKVDEVGQQEINQQFGQDVARLSYSQIRGFHYTVPTRDAQRITIPRIFSEVVRNRSTVTFSSKKMMSINNRIETTVAEVFLASDIVVSDIVERIQHILPVLYYAMDALSTIDFLCSLATYSNARDTVRPEFGTQLSVSQGRHPILDWANSDKTVTNDTCLTRDRRFGIITGPNMGGKSTYLKQVALLSIIAQSGCPVPADFASLPVFNRIFSRMGHNDELVRNKSAFACEMRDASTILKHADMNSLVVMDELARSTSTEEGIAITYAICERILTLDCYTLLATHFLDLWVLANQSTAVENYHFRPSSETREDKIMFRHKLMRGPYRGPLYGFEVVEMSTFPEEVICHAETLAKHLRAQSSDRSLFDFNAERKRVKVYMWNRIEENVEMFMEKFGENWKTNSECVKTITALRQHLIEELNKINKLEQNSISSCE</sequence>
<gene>
    <name evidence="8" type="ORF">CAMP_LOCUS5101</name>
</gene>
<dbReference type="GO" id="GO:0140664">
    <property type="term" value="F:ATP-dependent DNA damage sensor activity"/>
    <property type="evidence" value="ECO:0007669"/>
    <property type="project" value="InterPro"/>
</dbReference>
<dbReference type="InterPro" id="IPR000432">
    <property type="entry name" value="DNA_mismatch_repair_MutS_C"/>
</dbReference>
<keyword evidence="4" id="KW-0238">DNA-binding</keyword>
<dbReference type="Pfam" id="PF05192">
    <property type="entry name" value="MutS_III"/>
    <property type="match status" value="1"/>
</dbReference>
<evidence type="ECO:0000256" key="1">
    <source>
        <dbReference type="ARBA" id="ARBA00006271"/>
    </source>
</evidence>
<keyword evidence="2" id="KW-0547">Nucleotide-binding</keyword>
<evidence type="ECO:0000259" key="7">
    <source>
        <dbReference type="PROSITE" id="PS00486"/>
    </source>
</evidence>
<dbReference type="InterPro" id="IPR011184">
    <property type="entry name" value="DNA_mismatch_repair_Msh2"/>
</dbReference>
<keyword evidence="5" id="KW-0469">Meiosis</keyword>
<keyword evidence="3" id="KW-0067">ATP-binding</keyword>
<accession>A0A9P1MW46</accession>
<dbReference type="SUPFAM" id="SSF52540">
    <property type="entry name" value="P-loop containing nucleoside triphosphate hydrolases"/>
    <property type="match status" value="1"/>
</dbReference>
<keyword evidence="9" id="KW-1185">Reference proteome</keyword>
<dbReference type="InterPro" id="IPR036678">
    <property type="entry name" value="MutS_con_dom_sf"/>
</dbReference>
<proteinExistence type="inferred from homology"/>
<dbReference type="EMBL" id="CANHGI010000002">
    <property type="protein sequence ID" value="CAI5442464.1"/>
    <property type="molecule type" value="Genomic_DNA"/>
</dbReference>
<dbReference type="Proteomes" id="UP001152747">
    <property type="component" value="Unassembled WGS sequence"/>
</dbReference>
<evidence type="ECO:0000256" key="2">
    <source>
        <dbReference type="ARBA" id="ARBA00022741"/>
    </source>
</evidence>
<comment type="similarity">
    <text evidence="1">Belongs to the DNA mismatch repair MutS family.</text>
</comment>
<dbReference type="GO" id="GO:0030983">
    <property type="term" value="F:mismatched DNA binding"/>
    <property type="evidence" value="ECO:0007669"/>
    <property type="project" value="InterPro"/>
</dbReference>